<dbReference type="InterPro" id="IPR036259">
    <property type="entry name" value="MFS_trans_sf"/>
</dbReference>
<comment type="caution">
    <text evidence="7">The sequence shown here is derived from an EMBL/GenBank/DDBJ whole genome shotgun (WGS) entry which is preliminary data.</text>
</comment>
<feature type="transmembrane region" description="Helical" evidence="6">
    <location>
        <begin position="27"/>
        <end position="48"/>
    </location>
</feature>
<evidence type="ECO:0000256" key="5">
    <source>
        <dbReference type="ARBA" id="ARBA00023136"/>
    </source>
</evidence>
<dbReference type="Pfam" id="PF07690">
    <property type="entry name" value="MFS_1"/>
    <property type="match status" value="1"/>
</dbReference>
<evidence type="ECO:0000256" key="4">
    <source>
        <dbReference type="ARBA" id="ARBA00022989"/>
    </source>
</evidence>
<feature type="transmembrane region" description="Helical" evidence="6">
    <location>
        <begin position="202"/>
        <end position="223"/>
    </location>
</feature>
<proteinExistence type="predicted"/>
<evidence type="ECO:0000256" key="6">
    <source>
        <dbReference type="SAM" id="Phobius"/>
    </source>
</evidence>
<evidence type="ECO:0000313" key="7">
    <source>
        <dbReference type="EMBL" id="RVX69333.1"/>
    </source>
</evidence>
<dbReference type="InterPro" id="IPR011701">
    <property type="entry name" value="MFS"/>
</dbReference>
<sequence length="339" mass="37801">MTEDGFIPAVLWVITQWYKRDETSKRFATLFLGSPIGTGSGGLIAYGILQMRGIGGLAGWQWLFILEGIFTVLLGVVFFCFFPISTRESSTRIGIRYFNERENYILTQRVLLDDRTKIQTKKNIAGHEFKTAFTNVRLLPHIILTIAGMAPVITMNAYSPSLVAALGYERLSSNAMVSIGSWISIVVNLSCGFIADKFSRRGPVVLGALSILWVFTLCCRLLINTGNREARFAVLLLTIAFCTSFHAVNISWASLNARSMGERSITLALMIMSANIACIIGSQIFQGYDAPNYPNGWTGITVLVSTAIVIARYTNIQYWVLNKRMKKEGSYTETTRYYP</sequence>
<keyword evidence="4 6" id="KW-1133">Transmembrane helix</keyword>
<dbReference type="PANTHER" id="PTHR43791">
    <property type="entry name" value="PERMEASE-RELATED"/>
    <property type="match status" value="1"/>
</dbReference>
<dbReference type="Gene3D" id="1.20.1250.20">
    <property type="entry name" value="MFS general substrate transporter like domains"/>
    <property type="match status" value="1"/>
</dbReference>
<keyword evidence="5 6" id="KW-0472">Membrane</keyword>
<feature type="transmembrane region" description="Helical" evidence="6">
    <location>
        <begin position="60"/>
        <end position="82"/>
    </location>
</feature>
<keyword evidence="2" id="KW-0813">Transport</keyword>
<dbReference type="GO" id="GO:0022857">
    <property type="term" value="F:transmembrane transporter activity"/>
    <property type="evidence" value="ECO:0007669"/>
    <property type="project" value="InterPro"/>
</dbReference>
<dbReference type="AlphaFoldDB" id="A0A438N1A1"/>
<dbReference type="EMBL" id="NAJM01000030">
    <property type="protein sequence ID" value="RVX69333.1"/>
    <property type="molecule type" value="Genomic_DNA"/>
</dbReference>
<reference evidence="7 8" key="1">
    <citation type="submission" date="2017-03" db="EMBL/GenBank/DDBJ databases">
        <title>Genomes of endolithic fungi from Antarctica.</title>
        <authorList>
            <person name="Coleine C."/>
            <person name="Masonjones S."/>
            <person name="Stajich J.E."/>
        </authorList>
    </citation>
    <scope>NUCLEOTIDE SEQUENCE [LARGE SCALE GENOMIC DNA]</scope>
    <source>
        <strain evidence="7 8">CCFEE 6314</strain>
    </source>
</reference>
<feature type="transmembrane region" description="Helical" evidence="6">
    <location>
        <begin position="297"/>
        <end position="321"/>
    </location>
</feature>
<dbReference type="GO" id="GO:0016020">
    <property type="term" value="C:membrane"/>
    <property type="evidence" value="ECO:0007669"/>
    <property type="project" value="UniProtKB-SubCell"/>
</dbReference>
<feature type="transmembrane region" description="Helical" evidence="6">
    <location>
        <begin position="138"/>
        <end position="155"/>
    </location>
</feature>
<evidence type="ECO:0000313" key="8">
    <source>
        <dbReference type="Proteomes" id="UP000288859"/>
    </source>
</evidence>
<feature type="transmembrane region" description="Helical" evidence="6">
    <location>
        <begin position="175"/>
        <end position="195"/>
    </location>
</feature>
<accession>A0A438N1A1</accession>
<dbReference type="PANTHER" id="PTHR43791:SF32">
    <property type="entry name" value="MAJOR FACILITATOR SUPERFAMILY (MFS) PROFILE DOMAIN-CONTAINING PROTEIN"/>
    <property type="match status" value="1"/>
</dbReference>
<dbReference type="Proteomes" id="UP000288859">
    <property type="component" value="Unassembled WGS sequence"/>
</dbReference>
<evidence type="ECO:0000256" key="1">
    <source>
        <dbReference type="ARBA" id="ARBA00004141"/>
    </source>
</evidence>
<gene>
    <name evidence="7" type="ORF">B0A52_06928</name>
</gene>
<comment type="subcellular location">
    <subcellularLocation>
        <location evidence="1">Membrane</location>
        <topology evidence="1">Multi-pass membrane protein</topology>
    </subcellularLocation>
</comment>
<evidence type="ECO:0000256" key="3">
    <source>
        <dbReference type="ARBA" id="ARBA00022692"/>
    </source>
</evidence>
<feature type="transmembrane region" description="Helical" evidence="6">
    <location>
        <begin position="267"/>
        <end position="285"/>
    </location>
</feature>
<dbReference type="OrthoDB" id="2985014at2759"/>
<protein>
    <recommendedName>
        <fullName evidence="9">Major facilitator superfamily (MFS) profile domain-containing protein</fullName>
    </recommendedName>
</protein>
<feature type="transmembrane region" description="Helical" evidence="6">
    <location>
        <begin position="235"/>
        <end position="255"/>
    </location>
</feature>
<keyword evidence="3 6" id="KW-0812">Transmembrane</keyword>
<evidence type="ECO:0000256" key="2">
    <source>
        <dbReference type="ARBA" id="ARBA00022448"/>
    </source>
</evidence>
<organism evidence="7 8">
    <name type="scientific">Exophiala mesophila</name>
    <name type="common">Black yeast-like fungus</name>
    <dbReference type="NCBI Taxonomy" id="212818"/>
    <lineage>
        <taxon>Eukaryota</taxon>
        <taxon>Fungi</taxon>
        <taxon>Dikarya</taxon>
        <taxon>Ascomycota</taxon>
        <taxon>Pezizomycotina</taxon>
        <taxon>Eurotiomycetes</taxon>
        <taxon>Chaetothyriomycetidae</taxon>
        <taxon>Chaetothyriales</taxon>
        <taxon>Herpotrichiellaceae</taxon>
        <taxon>Exophiala</taxon>
    </lineage>
</organism>
<dbReference type="VEuPathDB" id="FungiDB:PV10_03974"/>
<evidence type="ECO:0008006" key="9">
    <source>
        <dbReference type="Google" id="ProtNLM"/>
    </source>
</evidence>
<name>A0A438N1A1_EXOME</name>
<dbReference type="SUPFAM" id="SSF103473">
    <property type="entry name" value="MFS general substrate transporter"/>
    <property type="match status" value="1"/>
</dbReference>